<dbReference type="Proteomes" id="UP001249851">
    <property type="component" value="Unassembled WGS sequence"/>
</dbReference>
<gene>
    <name evidence="1" type="ORF">P5673_026901</name>
</gene>
<comment type="caution">
    <text evidence="1">The sequence shown here is derived from an EMBL/GenBank/DDBJ whole genome shotgun (WGS) entry which is preliminary data.</text>
</comment>
<evidence type="ECO:0000313" key="1">
    <source>
        <dbReference type="EMBL" id="KAK2552144.1"/>
    </source>
</evidence>
<reference evidence="1" key="1">
    <citation type="journal article" date="2023" name="G3 (Bethesda)">
        <title>Whole genome assembly and annotation of the endangered Caribbean coral Acropora cervicornis.</title>
        <authorList>
            <person name="Selwyn J.D."/>
            <person name="Vollmer S.V."/>
        </authorList>
    </citation>
    <scope>NUCLEOTIDE SEQUENCE</scope>
    <source>
        <strain evidence="1">K2</strain>
    </source>
</reference>
<evidence type="ECO:0000313" key="2">
    <source>
        <dbReference type="Proteomes" id="UP001249851"/>
    </source>
</evidence>
<name>A0AAD9Q094_ACRCE</name>
<keyword evidence="2" id="KW-1185">Reference proteome</keyword>
<organism evidence="1 2">
    <name type="scientific">Acropora cervicornis</name>
    <name type="common">Staghorn coral</name>
    <dbReference type="NCBI Taxonomy" id="6130"/>
    <lineage>
        <taxon>Eukaryota</taxon>
        <taxon>Metazoa</taxon>
        <taxon>Cnidaria</taxon>
        <taxon>Anthozoa</taxon>
        <taxon>Hexacorallia</taxon>
        <taxon>Scleractinia</taxon>
        <taxon>Astrocoeniina</taxon>
        <taxon>Acroporidae</taxon>
        <taxon>Acropora</taxon>
    </lineage>
</organism>
<proteinExistence type="predicted"/>
<protein>
    <submittedName>
        <fullName evidence="1">Uncharacterized protein</fullName>
    </submittedName>
</protein>
<accession>A0AAD9Q094</accession>
<dbReference type="AlphaFoldDB" id="A0AAD9Q094"/>
<sequence length="143" mass="16560">MKRRYHTTGSIVSVFNVSQFLKVLEIVKVSIERKRRKVHKKAPLCIGCLNSTSVINYNSPARGRYMYFHRQRMLSLQKAEGMKQSSSNRYGANFCSENQTSCYLLAGFLKTEIKLCTILTLYITALFVRQTLEFKPKAYLFVI</sequence>
<dbReference type="EMBL" id="JARQWQ010000090">
    <property type="protein sequence ID" value="KAK2552144.1"/>
    <property type="molecule type" value="Genomic_DNA"/>
</dbReference>
<reference evidence="1" key="2">
    <citation type="journal article" date="2023" name="Science">
        <title>Genomic signatures of disease resistance in endangered staghorn corals.</title>
        <authorList>
            <person name="Vollmer S.V."/>
            <person name="Selwyn J.D."/>
            <person name="Despard B.A."/>
            <person name="Roesel C.L."/>
        </authorList>
    </citation>
    <scope>NUCLEOTIDE SEQUENCE</scope>
    <source>
        <strain evidence="1">K2</strain>
    </source>
</reference>